<dbReference type="Gene3D" id="3.30.70.2330">
    <property type="match status" value="1"/>
</dbReference>
<reference evidence="1 2" key="1">
    <citation type="submission" date="2020-02" db="EMBL/GenBank/DDBJ databases">
        <title>The whole genome sequence of CPCC 205119.</title>
        <authorList>
            <person name="Jiang Z."/>
        </authorList>
    </citation>
    <scope>NUCLEOTIDE SEQUENCE [LARGE SCALE GENOMIC DNA]</scope>
    <source>
        <strain evidence="1 2">CPCC 205119</strain>
    </source>
</reference>
<sequence length="232" mass="24982">MTEKDAAGFYRPVGFLGASVQDATVEYTFQYLRSAVERDGFRAFLGLSDSGRVYRSEGLFPLFAERIMDPRRPEHPMFLAALDLSDEVTPLEVLARSGGQRAGDGIMLLPVPEVASDGYTHCTFLVHGMRFVPGADERAGRLSTGEVLGIRLEPGNASNPHALLIVDGGGQPLGYVPDALLDYVHAVEGARVMVLRVNGPEVGARLRLLVRLEGRSDPGAPPFTGSDWATTG</sequence>
<dbReference type="Proteomes" id="UP000470470">
    <property type="component" value="Unassembled WGS sequence"/>
</dbReference>
<keyword evidence="2" id="KW-1185">Reference proteome</keyword>
<evidence type="ECO:0000313" key="2">
    <source>
        <dbReference type="Proteomes" id="UP000470470"/>
    </source>
</evidence>
<dbReference type="EMBL" id="JAAGWK010000022">
    <property type="protein sequence ID" value="NEL55375.1"/>
    <property type="molecule type" value="Genomic_DNA"/>
</dbReference>
<dbReference type="AlphaFoldDB" id="A0A7K3WFV3"/>
<dbReference type="RefSeq" id="WP_152727325.1">
    <property type="nucleotide sequence ID" value="NZ_JAABOZ010000001.1"/>
</dbReference>
<organism evidence="1 2">
    <name type="scientific">Goekera deserti</name>
    <dbReference type="NCBI Taxonomy" id="2497753"/>
    <lineage>
        <taxon>Bacteria</taxon>
        <taxon>Bacillati</taxon>
        <taxon>Actinomycetota</taxon>
        <taxon>Actinomycetes</taxon>
        <taxon>Geodermatophilales</taxon>
        <taxon>Geodermatophilaceae</taxon>
        <taxon>Goekera</taxon>
    </lineage>
</organism>
<protein>
    <recommendedName>
        <fullName evidence="3">HIRAN domain-containing protein</fullName>
    </recommendedName>
</protein>
<proteinExistence type="predicted"/>
<comment type="caution">
    <text evidence="1">The sequence shown here is derived from an EMBL/GenBank/DDBJ whole genome shotgun (WGS) entry which is preliminary data.</text>
</comment>
<evidence type="ECO:0000313" key="1">
    <source>
        <dbReference type="EMBL" id="NEL55375.1"/>
    </source>
</evidence>
<name>A0A7K3WFV3_9ACTN</name>
<evidence type="ECO:0008006" key="3">
    <source>
        <dbReference type="Google" id="ProtNLM"/>
    </source>
</evidence>
<gene>
    <name evidence="1" type="ORF">G1H19_15400</name>
</gene>
<accession>A0A7K3WFV3</accession>